<dbReference type="HAMAP" id="MF_01187">
    <property type="entry name" value="UPF0434"/>
    <property type="match status" value="1"/>
</dbReference>
<proteinExistence type="inferred from homology"/>
<dbReference type="InterPro" id="IPR005651">
    <property type="entry name" value="Trm112-like"/>
</dbReference>
<protein>
    <recommendedName>
        <fullName evidence="1">UPF0434 protein FLL46_18095</fullName>
    </recommendedName>
</protein>
<dbReference type="PANTHER" id="PTHR33505:SF4">
    <property type="entry name" value="PROTEIN PREY, MITOCHONDRIAL"/>
    <property type="match status" value="1"/>
</dbReference>
<sequence>MDKKLLDILVCPMCNSKLNYIKDKKVLLCQFDRVTYPIEDDIPVLLPERTTRLTAEQLETLNG</sequence>
<gene>
    <name evidence="2" type="ORF">FLL46_18095</name>
</gene>
<keyword evidence="3" id="KW-1185">Reference proteome</keyword>
<dbReference type="OrthoDB" id="9812205at2"/>
<reference evidence="2 3" key="1">
    <citation type="submission" date="2019-07" db="EMBL/GenBank/DDBJ databases">
        <title>Draft genome for Aliikangiella sp. M105.</title>
        <authorList>
            <person name="Wang G."/>
        </authorList>
    </citation>
    <scope>NUCLEOTIDE SEQUENCE [LARGE SCALE GENOMIC DNA]</scope>
    <source>
        <strain evidence="2 3">M105</strain>
    </source>
</reference>
<dbReference type="RefSeq" id="WP_142932757.1">
    <property type="nucleotide sequence ID" value="NZ_ML660167.1"/>
</dbReference>
<dbReference type="EMBL" id="VIKS01000011">
    <property type="protein sequence ID" value="TQV85838.1"/>
    <property type="molecule type" value="Genomic_DNA"/>
</dbReference>
<dbReference type="Pfam" id="PF03966">
    <property type="entry name" value="Trm112p"/>
    <property type="match status" value="1"/>
</dbReference>
<dbReference type="Gene3D" id="2.20.25.10">
    <property type="match status" value="1"/>
</dbReference>
<dbReference type="SUPFAM" id="SSF158997">
    <property type="entry name" value="Trm112p-like"/>
    <property type="match status" value="1"/>
</dbReference>
<comment type="similarity">
    <text evidence="1">Belongs to the UPF0434 family.</text>
</comment>
<evidence type="ECO:0000313" key="3">
    <source>
        <dbReference type="Proteomes" id="UP000315439"/>
    </source>
</evidence>
<evidence type="ECO:0000256" key="1">
    <source>
        <dbReference type="HAMAP-Rule" id="MF_01187"/>
    </source>
</evidence>
<dbReference type="PANTHER" id="PTHR33505">
    <property type="entry name" value="ZGC:162634"/>
    <property type="match status" value="1"/>
</dbReference>
<dbReference type="GO" id="GO:0005829">
    <property type="term" value="C:cytosol"/>
    <property type="evidence" value="ECO:0007669"/>
    <property type="project" value="TreeGrafter"/>
</dbReference>
<evidence type="ECO:0000313" key="2">
    <source>
        <dbReference type="EMBL" id="TQV85838.1"/>
    </source>
</evidence>
<organism evidence="2 3">
    <name type="scientific">Aliikangiella coralliicola</name>
    <dbReference type="NCBI Taxonomy" id="2592383"/>
    <lineage>
        <taxon>Bacteria</taxon>
        <taxon>Pseudomonadati</taxon>
        <taxon>Pseudomonadota</taxon>
        <taxon>Gammaproteobacteria</taxon>
        <taxon>Oceanospirillales</taxon>
        <taxon>Pleioneaceae</taxon>
        <taxon>Aliikangiella</taxon>
    </lineage>
</organism>
<dbReference type="Proteomes" id="UP000315439">
    <property type="component" value="Unassembled WGS sequence"/>
</dbReference>
<accession>A0A545U8Q0</accession>
<name>A0A545U8Q0_9GAMM</name>
<comment type="caution">
    <text evidence="2">The sequence shown here is derived from an EMBL/GenBank/DDBJ whole genome shotgun (WGS) entry which is preliminary data.</text>
</comment>
<dbReference type="AlphaFoldDB" id="A0A545U8Q0"/>